<protein>
    <submittedName>
        <fullName evidence="1">Uncharacterized protein</fullName>
    </submittedName>
</protein>
<sequence>MLAIAIVLISCQQSSKEEKITDIPAVEASKPKELEKNKITIGEKIEGDFDNDGKKDFAIAVKIKEGVGNPVEDGTPAEYEIQFSNKLKSINAGCCDIIFINEGDLNNDGADDISVFQAPGNGCVYSMATYSYIKGNWQKIVATFLIPTGCESVSEDELQKRVFKEGNSIYFYESDLNDENGGLVKRKASIKN</sequence>
<dbReference type="STRING" id="1121895.GCA_000378485_01493"/>
<dbReference type="AlphaFoldDB" id="A0A0A2MGW0"/>
<accession>A0A0A2MGW0</accession>
<evidence type="ECO:0000313" key="1">
    <source>
        <dbReference type="EMBL" id="KGO87535.1"/>
    </source>
</evidence>
<keyword evidence="2" id="KW-1185">Reference proteome</keyword>
<proteinExistence type="predicted"/>
<dbReference type="eggNOG" id="COG0484">
    <property type="taxonomic scope" value="Bacteria"/>
</dbReference>
<name>A0A0A2MGW0_9FLAO</name>
<dbReference type="Proteomes" id="UP000030152">
    <property type="component" value="Unassembled WGS sequence"/>
</dbReference>
<gene>
    <name evidence="1" type="ORF">Q765_05190</name>
</gene>
<dbReference type="EMBL" id="JRLX01000004">
    <property type="protein sequence ID" value="KGO87535.1"/>
    <property type="molecule type" value="Genomic_DNA"/>
</dbReference>
<organism evidence="1 2">
    <name type="scientific">Flavobacterium rivuli WB 3.3-2 = DSM 21788</name>
    <dbReference type="NCBI Taxonomy" id="1121895"/>
    <lineage>
        <taxon>Bacteria</taxon>
        <taxon>Pseudomonadati</taxon>
        <taxon>Bacteroidota</taxon>
        <taxon>Flavobacteriia</taxon>
        <taxon>Flavobacteriales</taxon>
        <taxon>Flavobacteriaceae</taxon>
        <taxon>Flavobacterium</taxon>
    </lineage>
</organism>
<comment type="caution">
    <text evidence="1">The sequence shown here is derived from an EMBL/GenBank/DDBJ whole genome shotgun (WGS) entry which is preliminary data.</text>
</comment>
<evidence type="ECO:0000313" key="2">
    <source>
        <dbReference type="Proteomes" id="UP000030152"/>
    </source>
</evidence>
<reference evidence="1 2" key="1">
    <citation type="submission" date="2013-09" db="EMBL/GenBank/DDBJ databases">
        <authorList>
            <person name="Zeng Z."/>
            <person name="Chen C."/>
        </authorList>
    </citation>
    <scope>NUCLEOTIDE SEQUENCE [LARGE SCALE GENOMIC DNA]</scope>
    <source>
        <strain evidence="1 2">WB 3.3-2</strain>
    </source>
</reference>